<gene>
    <name evidence="1" type="ORF">GOOTI_065_00260</name>
</gene>
<dbReference type="EMBL" id="BAFB01000065">
    <property type="protein sequence ID" value="GAB33421.1"/>
    <property type="molecule type" value="Genomic_DNA"/>
</dbReference>
<dbReference type="Proteomes" id="UP000005038">
    <property type="component" value="Unassembled WGS sequence"/>
</dbReference>
<accession>H5TIW3</accession>
<dbReference type="Pfam" id="PF09956">
    <property type="entry name" value="Phage_cement_2"/>
    <property type="match status" value="1"/>
</dbReference>
<keyword evidence="2" id="KW-1185">Reference proteome</keyword>
<name>H5TIW3_GORO1</name>
<evidence type="ECO:0000313" key="1">
    <source>
        <dbReference type="EMBL" id="GAB33421.1"/>
    </source>
</evidence>
<reference evidence="1" key="1">
    <citation type="submission" date="2012-02" db="EMBL/GenBank/DDBJ databases">
        <title>Whole genome shotgun sequence of Gordonia otitidis NBRC 100426.</title>
        <authorList>
            <person name="Yoshida I."/>
            <person name="Hosoyama A."/>
            <person name="Tsuchikane K."/>
            <person name="Katsumata H."/>
            <person name="Yamazaki S."/>
            <person name="Fujita N."/>
        </authorList>
    </citation>
    <scope>NUCLEOTIDE SEQUENCE [LARGE SCALE GENOMIC DNA]</scope>
    <source>
        <strain evidence="1">NBRC 100426</strain>
    </source>
</reference>
<dbReference type="RefSeq" id="WP_005174819.1">
    <property type="nucleotide sequence ID" value="NZ_BAFB01000065.1"/>
</dbReference>
<dbReference type="AlphaFoldDB" id="H5TIW3"/>
<evidence type="ECO:0008006" key="3">
    <source>
        <dbReference type="Google" id="ProtNLM"/>
    </source>
</evidence>
<organism evidence="1 2">
    <name type="scientific">Gordonia otitidis (strain DSM 44809 / CCUG 52243 / JCM 12355 / NBRC 100426 / IFM 10032)</name>
    <dbReference type="NCBI Taxonomy" id="1108044"/>
    <lineage>
        <taxon>Bacteria</taxon>
        <taxon>Bacillati</taxon>
        <taxon>Actinomycetota</taxon>
        <taxon>Actinomycetes</taxon>
        <taxon>Mycobacteriales</taxon>
        <taxon>Gordoniaceae</taxon>
        <taxon>Gordonia</taxon>
    </lineage>
</organism>
<protein>
    <recommendedName>
        <fullName evidence="3">DUF2190 domain-containing protein</fullName>
    </recommendedName>
</protein>
<evidence type="ECO:0000313" key="2">
    <source>
        <dbReference type="Proteomes" id="UP000005038"/>
    </source>
</evidence>
<sequence>MSTSIPNPRVYAPGGDVTAQATAAITARRFVAISGNRTADGNLAVAPAAAGARTFGVAKHDANNGELVGVARDGVVKVTAGAAIAAGADVEVGTAGRVITATSGKVVGYAVTAATNNSDAEIALL</sequence>
<comment type="caution">
    <text evidence="1">The sequence shown here is derived from an EMBL/GenBank/DDBJ whole genome shotgun (WGS) entry which is preliminary data.</text>
</comment>
<proteinExistence type="predicted"/>
<dbReference type="OrthoDB" id="4377158at2"/>
<dbReference type="InterPro" id="IPR011231">
    <property type="entry name" value="Phage_VT1-Sakai_H0018"/>
</dbReference>
<dbReference type="STRING" id="1108044.GOOTI_065_00260"/>